<dbReference type="Proteomes" id="UP000821853">
    <property type="component" value="Chromosome 8"/>
</dbReference>
<dbReference type="InterPro" id="IPR049342">
    <property type="entry name" value="TRAF1-6_MATH_dom"/>
</dbReference>
<protein>
    <recommendedName>
        <fullName evidence="1">MATH domain-containing protein</fullName>
    </recommendedName>
</protein>
<dbReference type="VEuPathDB" id="VectorBase:HLOH_054042"/>
<dbReference type="InterPro" id="IPR002083">
    <property type="entry name" value="MATH/TRAF_dom"/>
</dbReference>
<reference evidence="2 3" key="1">
    <citation type="journal article" date="2020" name="Cell">
        <title>Large-Scale Comparative Analyses of Tick Genomes Elucidate Their Genetic Diversity and Vector Capacities.</title>
        <authorList>
            <consortium name="Tick Genome and Microbiome Consortium (TIGMIC)"/>
            <person name="Jia N."/>
            <person name="Wang J."/>
            <person name="Shi W."/>
            <person name="Du L."/>
            <person name="Sun Y."/>
            <person name="Zhan W."/>
            <person name="Jiang J.F."/>
            <person name="Wang Q."/>
            <person name="Zhang B."/>
            <person name="Ji P."/>
            <person name="Bell-Sakyi L."/>
            <person name="Cui X.M."/>
            <person name="Yuan T.T."/>
            <person name="Jiang B.G."/>
            <person name="Yang W.F."/>
            <person name="Lam T.T."/>
            <person name="Chang Q.C."/>
            <person name="Ding S.J."/>
            <person name="Wang X.J."/>
            <person name="Zhu J.G."/>
            <person name="Ruan X.D."/>
            <person name="Zhao L."/>
            <person name="Wei J.T."/>
            <person name="Ye R.Z."/>
            <person name="Que T.C."/>
            <person name="Du C.H."/>
            <person name="Zhou Y.H."/>
            <person name="Cheng J.X."/>
            <person name="Dai P.F."/>
            <person name="Guo W.B."/>
            <person name="Han X.H."/>
            <person name="Huang E.J."/>
            <person name="Li L.F."/>
            <person name="Wei W."/>
            <person name="Gao Y.C."/>
            <person name="Liu J.Z."/>
            <person name="Shao H.Z."/>
            <person name="Wang X."/>
            <person name="Wang C.C."/>
            <person name="Yang T.C."/>
            <person name="Huo Q.B."/>
            <person name="Li W."/>
            <person name="Chen H.Y."/>
            <person name="Chen S.E."/>
            <person name="Zhou L.G."/>
            <person name="Ni X.B."/>
            <person name="Tian J.H."/>
            <person name="Sheng Y."/>
            <person name="Liu T."/>
            <person name="Pan Y.S."/>
            <person name="Xia L.Y."/>
            <person name="Li J."/>
            <person name="Zhao F."/>
            <person name="Cao W.C."/>
        </authorList>
    </citation>
    <scope>NUCLEOTIDE SEQUENCE [LARGE SCALE GENOMIC DNA]</scope>
    <source>
        <strain evidence="2">HaeL-2018</strain>
    </source>
</reference>
<gene>
    <name evidence="2" type="ORF">HPB48_008885</name>
</gene>
<dbReference type="OrthoDB" id="6500403at2759"/>
<dbReference type="Gene3D" id="2.60.210.10">
    <property type="entry name" value="Apoptosis, Tumor Necrosis Factor Receptor Associated Protein 2, Chain A"/>
    <property type="match status" value="1"/>
</dbReference>
<dbReference type="EMBL" id="JABSTR010000010">
    <property type="protein sequence ID" value="KAH9380733.1"/>
    <property type="molecule type" value="Genomic_DNA"/>
</dbReference>
<dbReference type="AlphaFoldDB" id="A0A9J6GZ65"/>
<evidence type="ECO:0000313" key="2">
    <source>
        <dbReference type="EMBL" id="KAH9380733.1"/>
    </source>
</evidence>
<dbReference type="InterPro" id="IPR008974">
    <property type="entry name" value="TRAF-like"/>
</dbReference>
<dbReference type="SUPFAM" id="SSF49599">
    <property type="entry name" value="TRAF domain-like"/>
    <property type="match status" value="1"/>
</dbReference>
<accession>A0A9J6GZ65</accession>
<evidence type="ECO:0000313" key="3">
    <source>
        <dbReference type="Proteomes" id="UP000821853"/>
    </source>
</evidence>
<comment type="caution">
    <text evidence="2">The sequence shown here is derived from an EMBL/GenBank/DDBJ whole genome shotgun (WGS) entry which is preliminary data.</text>
</comment>
<keyword evidence="3" id="KW-1185">Reference proteome</keyword>
<evidence type="ECO:0000259" key="1">
    <source>
        <dbReference type="PROSITE" id="PS50144"/>
    </source>
</evidence>
<name>A0A9J6GZ65_HAELO</name>
<proteinExistence type="predicted"/>
<feature type="domain" description="MATH" evidence="1">
    <location>
        <begin position="65"/>
        <end position="218"/>
    </location>
</feature>
<organism evidence="2 3">
    <name type="scientific">Haemaphysalis longicornis</name>
    <name type="common">Bush tick</name>
    <dbReference type="NCBI Taxonomy" id="44386"/>
    <lineage>
        <taxon>Eukaryota</taxon>
        <taxon>Metazoa</taxon>
        <taxon>Ecdysozoa</taxon>
        <taxon>Arthropoda</taxon>
        <taxon>Chelicerata</taxon>
        <taxon>Arachnida</taxon>
        <taxon>Acari</taxon>
        <taxon>Parasitiformes</taxon>
        <taxon>Ixodida</taxon>
        <taxon>Ixodoidea</taxon>
        <taxon>Ixodidae</taxon>
        <taxon>Haemaphysalinae</taxon>
        <taxon>Haemaphysalis</taxon>
    </lineage>
</organism>
<sequence>MAHHEKNTAHTEILVGHISRLTAENQAQKNHQLRDRRDLEARLDETERFVTILQHDLRLGPLQAVFEHVWKLQPYSSLRHAYSTPGSGVLSSGVLCVNTPGYRMELVADVCRPAPGSVQALHLGLKMRIHPGEHDGLLPWPFAHRIRLVLVNQFDDAESRRFELDTSTAHHARDCLKKPAENAPNPMFGYSQVIPIPLLENEKKGFLVHNCVVVKLIVFTAD</sequence>
<dbReference type="Pfam" id="PF21355">
    <property type="entry name" value="TRAF-mep_MATH"/>
    <property type="match status" value="1"/>
</dbReference>
<dbReference type="PROSITE" id="PS50144">
    <property type="entry name" value="MATH"/>
    <property type="match status" value="1"/>
</dbReference>